<feature type="region of interest" description="Disordered" evidence="1">
    <location>
        <begin position="554"/>
        <end position="574"/>
    </location>
</feature>
<dbReference type="RefSeq" id="XP_038779448.1">
    <property type="nucleotide sequence ID" value="XM_038923520.1"/>
</dbReference>
<proteinExistence type="predicted"/>
<dbReference type="GeneID" id="62196669"/>
<dbReference type="KEGG" id="bnn:FOA43_003269"/>
<evidence type="ECO:0000313" key="4">
    <source>
        <dbReference type="Proteomes" id="UP000662931"/>
    </source>
</evidence>
<dbReference type="Gene3D" id="2.60.120.260">
    <property type="entry name" value="Galactose-binding domain-like"/>
    <property type="match status" value="1"/>
</dbReference>
<accession>A0A875S4P0</accession>
<dbReference type="EMBL" id="CP064815">
    <property type="protein sequence ID" value="QPG75883.1"/>
    <property type="molecule type" value="Genomic_DNA"/>
</dbReference>
<keyword evidence="4" id="KW-1185">Reference proteome</keyword>
<name>A0A875S4P0_EENNA</name>
<dbReference type="InterPro" id="IPR012919">
    <property type="entry name" value="SUN_dom"/>
</dbReference>
<feature type="domain" description="SUN" evidence="2">
    <location>
        <begin position="335"/>
        <end position="546"/>
    </location>
</feature>
<dbReference type="AlphaFoldDB" id="A0A875S4P0"/>
<feature type="compositionally biased region" description="Low complexity" evidence="1">
    <location>
        <begin position="294"/>
        <end position="307"/>
    </location>
</feature>
<dbReference type="Proteomes" id="UP000662931">
    <property type="component" value="Chromosome 4"/>
</dbReference>
<reference evidence="3" key="1">
    <citation type="submission" date="2020-10" db="EMBL/GenBank/DDBJ databases">
        <authorList>
            <person name="Roach M.J.R."/>
        </authorList>
    </citation>
    <scope>NUCLEOTIDE SEQUENCE</scope>
    <source>
        <strain evidence="3">CBS 1945</strain>
    </source>
</reference>
<evidence type="ECO:0000313" key="3">
    <source>
        <dbReference type="EMBL" id="QPG75883.1"/>
    </source>
</evidence>
<evidence type="ECO:0000256" key="1">
    <source>
        <dbReference type="SAM" id="MobiDB-lite"/>
    </source>
</evidence>
<gene>
    <name evidence="3" type="ORF">FOA43_003269</name>
</gene>
<dbReference type="OrthoDB" id="3997571at2759"/>
<sequence>MSKARSLQSIISYSEKLFDSDPSEEYEYDFERDDHSVPITIDESDTRELNGNLSRGLFVKGLKKDINEHNSDDSASDLDYVPTEADDDDDDDEYSNEKDFEYLNSDGETADLTYESYHPEGFTSHAEEVETETEEIDEIDQLEPPGSVKTRFLLYMLKCAPLVLVVLFLVLLSNVSASFPSQGTDSGYVHHKLYLLEKQLSILRQQQDRLIAGVRENKVVLTNGTEITDYIEQFRSNITSIDDKIRRLQQQDTTITDNDIERIWKILKDKLDDETKEKKPTVTVIRPEIQPKMSSSVSGSSSGLGLDSDSDLDSSPVTYRTQNYGSHGLNNVASTARVLPQLTSMAKVKRVRTKVMDRVLHGFSDFASRKIWKKSSRKPLIGLKGINLGGQDNNPNNVLIEDPRRYWQGLVEDLPLSFTMALREPVCLVEVGISHPRYRYLMSSAPKFVELFVKPSRDLSTIRQQVARYYNQDFRSAVLRSSFAKVGELTYDIGSNQQYQKFTIPKEVKLILMEYPIENVMLVIDSNWGHSNVTVLDTLRLFGLNEVDRKRSFGDRSTGMETVPDLGRDTPMDK</sequence>
<feature type="region of interest" description="Disordered" evidence="1">
    <location>
        <begin position="14"/>
        <end position="34"/>
    </location>
</feature>
<dbReference type="PROSITE" id="PS51469">
    <property type="entry name" value="SUN"/>
    <property type="match status" value="1"/>
</dbReference>
<evidence type="ECO:0000259" key="2">
    <source>
        <dbReference type="PROSITE" id="PS51469"/>
    </source>
</evidence>
<dbReference type="Pfam" id="PF07738">
    <property type="entry name" value="Sad1_UNC"/>
    <property type="match status" value="1"/>
</dbReference>
<feature type="region of interest" description="Disordered" evidence="1">
    <location>
        <begin position="69"/>
        <end position="97"/>
    </location>
</feature>
<feature type="compositionally biased region" description="Acidic residues" evidence="1">
    <location>
        <begin position="21"/>
        <end position="31"/>
    </location>
</feature>
<organism evidence="3 4">
    <name type="scientific">Eeniella nana</name>
    <name type="common">Yeast</name>
    <name type="synonym">Brettanomyces nanus</name>
    <dbReference type="NCBI Taxonomy" id="13502"/>
    <lineage>
        <taxon>Eukaryota</taxon>
        <taxon>Fungi</taxon>
        <taxon>Dikarya</taxon>
        <taxon>Ascomycota</taxon>
        <taxon>Saccharomycotina</taxon>
        <taxon>Pichiomycetes</taxon>
        <taxon>Pichiales</taxon>
        <taxon>Pichiaceae</taxon>
        <taxon>Brettanomyces</taxon>
    </lineage>
</organism>
<feature type="compositionally biased region" description="Acidic residues" evidence="1">
    <location>
        <begin position="84"/>
        <end position="94"/>
    </location>
</feature>
<feature type="region of interest" description="Disordered" evidence="1">
    <location>
        <begin position="278"/>
        <end position="324"/>
    </location>
</feature>
<protein>
    <recommendedName>
        <fullName evidence="2">SUN domain-containing protein</fullName>
    </recommendedName>
</protein>